<dbReference type="GO" id="GO:0009411">
    <property type="term" value="P:response to UV"/>
    <property type="evidence" value="ECO:0007669"/>
    <property type="project" value="InterPro"/>
</dbReference>
<name>A0A1I3TRP3_9BACL</name>
<dbReference type="EMBL" id="FORT01000005">
    <property type="protein sequence ID" value="SFJ73465.1"/>
    <property type="molecule type" value="Genomic_DNA"/>
</dbReference>
<gene>
    <name evidence="7" type="ORF">SAMN05518846_10568</name>
</gene>
<reference evidence="8" key="1">
    <citation type="submission" date="2016-10" db="EMBL/GenBank/DDBJ databases">
        <authorList>
            <person name="Varghese N."/>
            <person name="Submissions S."/>
        </authorList>
    </citation>
    <scope>NUCLEOTIDE SEQUENCE [LARGE SCALE GENOMIC DNA]</scope>
    <source>
        <strain evidence="8">OK042</strain>
    </source>
</reference>
<dbReference type="PANTHER" id="PTHR31290:SF5">
    <property type="entry name" value="UV-DAMAGE ENDONUCLEASE"/>
    <property type="match status" value="1"/>
</dbReference>
<dbReference type="InterPro" id="IPR036237">
    <property type="entry name" value="Xyl_isomerase-like_sf"/>
</dbReference>
<evidence type="ECO:0000256" key="1">
    <source>
        <dbReference type="ARBA" id="ARBA00022722"/>
    </source>
</evidence>
<dbReference type="PANTHER" id="PTHR31290">
    <property type="entry name" value="UV-DAMAGE ENDONUCLEASE"/>
    <property type="match status" value="1"/>
</dbReference>
<dbReference type="Gene3D" id="3.20.20.150">
    <property type="entry name" value="Divalent-metal-dependent TIM barrel enzymes"/>
    <property type="match status" value="1"/>
</dbReference>
<dbReference type="SUPFAM" id="SSF51658">
    <property type="entry name" value="Xylose isomerase-like"/>
    <property type="match status" value="1"/>
</dbReference>
<evidence type="ECO:0000256" key="2">
    <source>
        <dbReference type="ARBA" id="ARBA00022759"/>
    </source>
</evidence>
<sequence length="310" mass="35643">MIRLGYACISVKTKNNPNKKTTVAQLNKLEPQARLKKLRQILQTNFFNLMDLLAYNVDNHIFLYRLPSEFVPLATHAVAESWDWAKEFAWDFQKAGEFIRSNGIRMTAHPGHFSILNSDKPSVVASTIKDFQYHARVFDLLGLDDNSVLVTHVGGIIDDKPSATERFAAHFEQLPEEVKKRLVVENDDSSFSMVDVLTLCERLGIPMVFDYHHHKCLNDGENWVDYVPRIIQTWGTRTPKMHMSSPKSEKDFRAHADNIDPDQFIEFISPLAHYHVDIILECKNKDDALFTLRRELQKRGMDVEVTASLS</sequence>
<evidence type="ECO:0000256" key="5">
    <source>
        <dbReference type="ARBA" id="ARBA00022801"/>
    </source>
</evidence>
<keyword evidence="8" id="KW-1185">Reference proteome</keyword>
<keyword evidence="1" id="KW-0540">Nuclease</keyword>
<dbReference type="GO" id="GO:0006289">
    <property type="term" value="P:nucleotide-excision repair"/>
    <property type="evidence" value="ECO:0007669"/>
    <property type="project" value="InterPro"/>
</dbReference>
<keyword evidence="2 7" id="KW-0255">Endonuclease</keyword>
<keyword evidence="4" id="KW-0228">DNA excision</keyword>
<dbReference type="RefSeq" id="WP_092267976.1">
    <property type="nucleotide sequence ID" value="NZ_BJOE01000003.1"/>
</dbReference>
<keyword evidence="3" id="KW-0227">DNA damage</keyword>
<keyword evidence="6" id="KW-0234">DNA repair</keyword>
<dbReference type="STRING" id="1884381.SAMN05518846_10568"/>
<evidence type="ECO:0000256" key="3">
    <source>
        <dbReference type="ARBA" id="ARBA00022763"/>
    </source>
</evidence>
<dbReference type="NCBIfam" id="TIGR00629">
    <property type="entry name" value="uvde"/>
    <property type="match status" value="1"/>
</dbReference>
<protein>
    <submittedName>
        <fullName evidence="7">UV-damage endonuclease</fullName>
    </submittedName>
</protein>
<accession>A0A1I3TRP3</accession>
<organism evidence="7 8">
    <name type="scientific">Brevibacillus centrosporus</name>
    <dbReference type="NCBI Taxonomy" id="54910"/>
    <lineage>
        <taxon>Bacteria</taxon>
        <taxon>Bacillati</taxon>
        <taxon>Bacillota</taxon>
        <taxon>Bacilli</taxon>
        <taxon>Bacillales</taxon>
        <taxon>Paenibacillaceae</taxon>
        <taxon>Brevibacillus</taxon>
    </lineage>
</organism>
<evidence type="ECO:0000313" key="8">
    <source>
        <dbReference type="Proteomes" id="UP000198915"/>
    </source>
</evidence>
<dbReference type="AlphaFoldDB" id="A0A1I3TRP3"/>
<dbReference type="GO" id="GO:0004519">
    <property type="term" value="F:endonuclease activity"/>
    <property type="evidence" value="ECO:0007669"/>
    <property type="project" value="UniProtKB-KW"/>
</dbReference>
<proteinExistence type="predicted"/>
<dbReference type="Pfam" id="PF03851">
    <property type="entry name" value="UvdE"/>
    <property type="match status" value="1"/>
</dbReference>
<keyword evidence="5" id="KW-0378">Hydrolase</keyword>
<dbReference type="InterPro" id="IPR004601">
    <property type="entry name" value="UvdE"/>
</dbReference>
<evidence type="ECO:0000256" key="6">
    <source>
        <dbReference type="ARBA" id="ARBA00023204"/>
    </source>
</evidence>
<dbReference type="GO" id="GO:0016787">
    <property type="term" value="F:hydrolase activity"/>
    <property type="evidence" value="ECO:0007669"/>
    <property type="project" value="UniProtKB-KW"/>
</dbReference>
<evidence type="ECO:0000256" key="4">
    <source>
        <dbReference type="ARBA" id="ARBA00022769"/>
    </source>
</evidence>
<evidence type="ECO:0000313" key="7">
    <source>
        <dbReference type="EMBL" id="SFJ73465.1"/>
    </source>
</evidence>
<dbReference type="Proteomes" id="UP000198915">
    <property type="component" value="Unassembled WGS sequence"/>
</dbReference>